<dbReference type="GO" id="GO:0016740">
    <property type="term" value="F:transferase activity"/>
    <property type="evidence" value="ECO:0007669"/>
    <property type="project" value="UniProtKB-KW"/>
</dbReference>
<dbReference type="AlphaFoldDB" id="D3SYL8"/>
<reference evidence="8 10" key="3">
    <citation type="journal article" date="2014" name="PLoS Genet.">
        <title>Phylogenetically driven sequencing of extremely halophilic archaea reveals strategies for static and dynamic osmo-response.</title>
        <authorList>
            <person name="Becker E.A."/>
            <person name="Seitzer P.M."/>
            <person name="Tritt A."/>
            <person name="Larsen D."/>
            <person name="Krusor M."/>
            <person name="Yao A.I."/>
            <person name="Wu D."/>
            <person name="Madern D."/>
            <person name="Eisen J.A."/>
            <person name="Darling A.E."/>
            <person name="Facciotti M.T."/>
        </authorList>
    </citation>
    <scope>NUCLEOTIDE SEQUENCE [LARGE SCALE GENOMIC DNA]</scope>
    <source>
        <strain evidence="10">ATCC 43099 / DSM 3394 / CCM 3739 / CIP 104546 / IAM 13178 / JCM 8861 / NBRC 102185 / NCIMB 2190 / MS3</strain>
        <strain evidence="8">MS-3</strain>
    </source>
</reference>
<comment type="function">
    <text evidence="6">Catalyzes the cleavage of the N-glycosidic bond of deoxyribonucleoside 5'-monophosphates to yield deoxyribose 5-phosphate and a purine or pyrimidine base.</text>
</comment>
<dbReference type="GO" id="GO:0006163">
    <property type="term" value="P:purine nucleotide metabolic process"/>
    <property type="evidence" value="ECO:0007669"/>
    <property type="project" value="UniProtKB-ARBA"/>
</dbReference>
<dbReference type="KEGG" id="nmg:Nmag_0542"/>
<gene>
    <name evidence="7" type="ordered locus">Nmag_0542</name>
    <name evidence="8" type="ORF">C500_03119</name>
</gene>
<dbReference type="InterPro" id="IPR007710">
    <property type="entry name" value="Nucleoside_deoxyribTrfase"/>
</dbReference>
<dbReference type="HOGENOM" id="CLU_100069_1_0_2"/>
<dbReference type="PaxDb" id="547559-Nmag_0542"/>
<evidence type="ECO:0000256" key="3">
    <source>
        <dbReference type="ARBA" id="ARBA00023080"/>
    </source>
</evidence>
<evidence type="ECO:0000256" key="4">
    <source>
        <dbReference type="ARBA" id="ARBA00023295"/>
    </source>
</evidence>
<evidence type="ECO:0000256" key="5">
    <source>
        <dbReference type="ARBA" id="ARBA00047460"/>
    </source>
</evidence>
<evidence type="ECO:0000256" key="6">
    <source>
        <dbReference type="HAMAP-Rule" id="MF_03036"/>
    </source>
</evidence>
<evidence type="ECO:0000313" key="9">
    <source>
        <dbReference type="Proteomes" id="UP000001879"/>
    </source>
</evidence>
<dbReference type="PANTHER" id="PTHR15364:SF0">
    <property type="entry name" value="2'-DEOXYNUCLEOSIDE 5'-PHOSPHATE N-HYDROLASE 1"/>
    <property type="match status" value="1"/>
</dbReference>
<dbReference type="InterPro" id="IPR051239">
    <property type="entry name" value="2'-dNMP_N-hydrolase"/>
</dbReference>
<keyword evidence="8" id="KW-0808">Transferase</keyword>
<keyword evidence="2 6" id="KW-0378">Hydrolase</keyword>
<accession>D3SYL8</accession>
<dbReference type="Pfam" id="PF05014">
    <property type="entry name" value="Nuc_deoxyrib_tr"/>
    <property type="match status" value="1"/>
</dbReference>
<comment type="catalytic activity">
    <reaction evidence="6">
        <text>a pyrimidine 2'-deoxyribonucleoside 5'-phosphate + H2O = a pyrimidine nucleobase + 2-deoxy-D-ribose 5-phosphate</text>
        <dbReference type="Rhea" id="RHEA:57852"/>
        <dbReference type="ChEBI" id="CHEBI:15377"/>
        <dbReference type="ChEBI" id="CHEBI:26432"/>
        <dbReference type="ChEBI" id="CHEBI:62877"/>
        <dbReference type="ChEBI" id="CHEBI:142209"/>
    </reaction>
</comment>
<feature type="binding site" description="in other chain" evidence="6">
    <location>
        <position position="27"/>
    </location>
    <ligand>
        <name>substrate</name>
        <note>ligand shared between homodimeric partners</note>
    </ligand>
</feature>
<dbReference type="GO" id="GO:0042802">
    <property type="term" value="F:identical protein binding"/>
    <property type="evidence" value="ECO:0007669"/>
    <property type="project" value="UniProtKB-ARBA"/>
</dbReference>
<comment type="similarity">
    <text evidence="6">Belongs to the 2'-deoxynucleoside 5'-phosphate N-hydrolase 1 family.</text>
</comment>
<feature type="binding site" evidence="6">
    <location>
        <begin position="116"/>
        <end position="118"/>
    </location>
    <ligand>
        <name>substrate</name>
        <note>ligand shared between homodimeric partners</note>
    </ligand>
</feature>
<dbReference type="HAMAP" id="MF_03036">
    <property type="entry name" value="Nuc_phosphate_hydrolase"/>
    <property type="match status" value="1"/>
</dbReference>
<dbReference type="GO" id="GO:0009159">
    <property type="term" value="P:deoxyribonucleoside monophosphate catabolic process"/>
    <property type="evidence" value="ECO:0007669"/>
    <property type="project" value="InterPro"/>
</dbReference>
<proteinExistence type="inferred from homology"/>
<dbReference type="SUPFAM" id="SSF52309">
    <property type="entry name" value="N-(deoxy)ribosyltransferase-like"/>
    <property type="match status" value="1"/>
</dbReference>
<reference evidence="7" key="4">
    <citation type="submission" date="2016-09" db="EMBL/GenBank/DDBJ databases">
        <authorList>
            <person name="Pfeiffer F."/>
        </authorList>
    </citation>
    <scope>NUCLEOTIDE SEQUENCE</scope>
    <source>
        <strain evidence="7">ATCC 43099</strain>
    </source>
</reference>
<dbReference type="PANTHER" id="PTHR15364">
    <property type="entry name" value="2'-DEOXYNUCLEOSIDE 5'-PHOSPHATE N-HYDROLASE 1"/>
    <property type="match status" value="1"/>
</dbReference>
<keyword evidence="3 6" id="KW-0546">Nucleotide metabolism</keyword>
<comment type="caution">
    <text evidence="6">Lacks conserved residue(s) required for the propagation of feature annotation.</text>
</comment>
<evidence type="ECO:0000313" key="8">
    <source>
        <dbReference type="EMBL" id="ELY32914.1"/>
    </source>
</evidence>
<evidence type="ECO:0000256" key="2">
    <source>
        <dbReference type="ARBA" id="ARBA00022801"/>
    </source>
</evidence>
<dbReference type="GO" id="GO:0070694">
    <property type="term" value="F:5-hydroxymethyl-dUMP N-hydrolase activity"/>
    <property type="evidence" value="ECO:0007669"/>
    <property type="project" value="InterPro"/>
</dbReference>
<dbReference type="GO" id="GO:0009116">
    <property type="term" value="P:nucleoside metabolic process"/>
    <property type="evidence" value="ECO:0007669"/>
    <property type="project" value="UniProtKB-UniRule"/>
</dbReference>
<name>D3SYL8_NATMM</name>
<dbReference type="EMBL" id="AOHS01000011">
    <property type="protein sequence ID" value="ELY32914.1"/>
    <property type="molecule type" value="Genomic_DNA"/>
</dbReference>
<dbReference type="PATRIC" id="fig|547559.17.peg.593"/>
<dbReference type="InterPro" id="IPR028607">
    <property type="entry name" value="DNPH1"/>
</dbReference>
<evidence type="ECO:0000256" key="1">
    <source>
        <dbReference type="ARBA" id="ARBA00011407"/>
    </source>
</evidence>
<comment type="subunit">
    <text evidence="1 6">Monomer and homodimer.</text>
</comment>
<evidence type="ECO:0000313" key="7">
    <source>
        <dbReference type="EMBL" id="ADD04129.1"/>
    </source>
</evidence>
<dbReference type="eggNOG" id="arCOG02435">
    <property type="taxonomic scope" value="Archaea"/>
</dbReference>
<dbReference type="Proteomes" id="UP000001879">
    <property type="component" value="Chromosome"/>
</dbReference>
<keyword evidence="4 6" id="KW-0326">Glycosidase</keyword>
<comment type="catalytic activity">
    <reaction evidence="6">
        <text>a purine 2'-deoxyribonucleoside 5'-phosphate + H2O = a purine nucleobase + 2-deoxy-D-ribose 5-phosphate</text>
        <dbReference type="Rhea" id="RHEA:51132"/>
        <dbReference type="ChEBI" id="CHEBI:15377"/>
        <dbReference type="ChEBI" id="CHEBI:26386"/>
        <dbReference type="ChEBI" id="CHEBI:62877"/>
        <dbReference type="ChEBI" id="CHEBI:142198"/>
    </reaction>
</comment>
<keyword evidence="9" id="KW-1185">Reference proteome</keyword>
<reference evidence="7 9" key="2">
    <citation type="journal article" date="2012" name="BMC Genomics">
        <title>A comparative genomics perspective on the genetic content of the alkaliphilic haloarchaeon Natrialba magadii ATCC 43099T.</title>
        <authorList>
            <person name="Siddaramappa S."/>
            <person name="Challacombe J.F."/>
            <person name="Decastro R.E."/>
            <person name="Pfeiffer F."/>
            <person name="Sastre D.E."/>
            <person name="Gimenez M.I."/>
            <person name="Paggi R.A."/>
            <person name="Detter J.C."/>
            <person name="Davenport K.W."/>
            <person name="Goodwin L.A."/>
            <person name="Kyrpides N."/>
            <person name="Tapia R."/>
            <person name="Pitluck S."/>
            <person name="Lucas S."/>
            <person name="Woyke T."/>
            <person name="Maupin-Furlow J.A."/>
        </authorList>
    </citation>
    <scope>NUCLEOTIDE SEQUENCE [LARGE SCALE GENOMIC DNA]</scope>
    <source>
        <strain evidence="7">ATCC 43099</strain>
        <strain evidence="9">ATCC 43099 / DSM 3394 / CCM 3739 / CIP 104546 / IAM 13178 / JCM 8861 / NBRC 102185 / NCIMB 2190 / MS3</strain>
    </source>
</reference>
<organism evidence="7 9">
    <name type="scientific">Natrialba magadii (strain ATCC 43099 / DSM 3394 / CCM 3739 / CIP 104546 / IAM 13178 / JCM 8861 / NBRC 102185 / NCIMB 2190 / MS3)</name>
    <name type="common">Natronobacterium magadii</name>
    <dbReference type="NCBI Taxonomy" id="547559"/>
    <lineage>
        <taxon>Archaea</taxon>
        <taxon>Methanobacteriati</taxon>
        <taxon>Methanobacteriota</taxon>
        <taxon>Stenosarchaea group</taxon>
        <taxon>Halobacteria</taxon>
        <taxon>Halobacteriales</taxon>
        <taxon>Natrialbaceae</taxon>
        <taxon>Natrialba</taxon>
    </lineage>
</organism>
<sequence length="148" mass="16318">MDMDMDMDIDIYFAGSIRGGRDDAALYRELIALLESHGTVLTEHVGTDGVEANEAAANLTDTDIYQQDLAWLRQADVVVAEVTTPSLGVGYELGRAVALEKPVCCLYRPDSPHELSAMIRGNDSIRVLEYDSPDTIRPELEAFLEREG</sequence>
<protein>
    <recommendedName>
        <fullName evidence="6">Putative 2'-deoxynucleoside 5'-phosphate N-hydrolase 1</fullName>
        <ecNumber evidence="6">3.2.2.-</ecNumber>
    </recommendedName>
</protein>
<dbReference type="Gene3D" id="3.40.50.450">
    <property type="match status" value="1"/>
</dbReference>
<dbReference type="FunFam" id="3.40.50.450:FF:000019">
    <property type="entry name" value="2'-deoxynucleoside 5'-phosphate N-hydrolase 1"/>
    <property type="match status" value="1"/>
</dbReference>
<evidence type="ECO:0000313" key="10">
    <source>
        <dbReference type="Proteomes" id="UP000011543"/>
    </source>
</evidence>
<dbReference type="EMBL" id="CP001932">
    <property type="protein sequence ID" value="ADD04129.1"/>
    <property type="molecule type" value="Genomic_DNA"/>
</dbReference>
<dbReference type="STRING" id="547559.Nmag_0542"/>
<dbReference type="Proteomes" id="UP000011543">
    <property type="component" value="Unassembled WGS sequence"/>
</dbReference>
<dbReference type="EC" id="3.2.2.-" evidence="6"/>
<feature type="binding site" description="in other chain" evidence="6">
    <location>
        <position position="92"/>
    </location>
    <ligand>
        <name>substrate</name>
        <note>ligand shared between homodimeric partners</note>
    </ligand>
</feature>
<reference evidence="9" key="1">
    <citation type="submission" date="2010-02" db="EMBL/GenBank/DDBJ databases">
        <title>Complete sequence of chromosome of Natrialba magadii ATCC 43099.</title>
        <authorList>
            <consortium name="US DOE Joint Genome Institute"/>
            <person name="Lucas S."/>
            <person name="Copeland A."/>
            <person name="Lapidus A."/>
            <person name="Cheng J.-F."/>
            <person name="Bruce D."/>
            <person name="Goodwin L."/>
            <person name="Pitluck S."/>
            <person name="Davenport K."/>
            <person name="Saunders E."/>
            <person name="Detter J.C."/>
            <person name="Han C."/>
            <person name="Tapia R."/>
            <person name="Land M."/>
            <person name="Hauser L."/>
            <person name="Kyrpides N."/>
            <person name="Mikhailova N."/>
            <person name="De Castro R.E."/>
            <person name="Maupin-Furlow J.A."/>
            <person name="Woyke T."/>
        </authorList>
    </citation>
    <scope>NUCLEOTIDE SEQUENCE [LARGE SCALE GENOMIC DNA]</scope>
    <source>
        <strain evidence="9">ATCC 43099 / DSM 3394 / CCM 3739 / CIP 104546 / IAM 13178 / JCM 8861 / NBRC 102185 / NCIMB 2190 / MS3</strain>
    </source>
</reference>
<comment type="catalytic activity">
    <reaction evidence="5">
        <text>5-hydroxymethyl-dUMP + H2O = 5-hydroxymethyluracil + 2-deoxy-D-ribose 5-phosphate</text>
        <dbReference type="Rhea" id="RHEA:77099"/>
        <dbReference type="ChEBI" id="CHEBI:15377"/>
        <dbReference type="ChEBI" id="CHEBI:16964"/>
        <dbReference type="ChEBI" id="CHEBI:62877"/>
        <dbReference type="ChEBI" id="CHEBI:90409"/>
    </reaction>
    <physiologicalReaction direction="left-to-right" evidence="5">
        <dbReference type="Rhea" id="RHEA:77100"/>
    </physiologicalReaction>
</comment>